<reference evidence="1 2" key="1">
    <citation type="submission" date="2022-03" db="EMBL/GenBank/DDBJ databases">
        <authorList>
            <person name="Nunn A."/>
            <person name="Chopra R."/>
            <person name="Nunn A."/>
            <person name="Contreras Garrido A."/>
        </authorList>
    </citation>
    <scope>NUCLEOTIDE SEQUENCE [LARGE SCALE GENOMIC DNA]</scope>
</reference>
<dbReference type="EMBL" id="OU466858">
    <property type="protein sequence ID" value="CAH2043606.1"/>
    <property type="molecule type" value="Genomic_DNA"/>
</dbReference>
<gene>
    <name evidence="1" type="ORF">TAV2_LOCUS6338</name>
</gene>
<protein>
    <submittedName>
        <fullName evidence="1">Uncharacterized protein</fullName>
    </submittedName>
</protein>
<dbReference type="AlphaFoldDB" id="A0AAU9RNF1"/>
<organism evidence="1 2">
    <name type="scientific">Thlaspi arvense</name>
    <name type="common">Field penny-cress</name>
    <dbReference type="NCBI Taxonomy" id="13288"/>
    <lineage>
        <taxon>Eukaryota</taxon>
        <taxon>Viridiplantae</taxon>
        <taxon>Streptophyta</taxon>
        <taxon>Embryophyta</taxon>
        <taxon>Tracheophyta</taxon>
        <taxon>Spermatophyta</taxon>
        <taxon>Magnoliopsida</taxon>
        <taxon>eudicotyledons</taxon>
        <taxon>Gunneridae</taxon>
        <taxon>Pentapetalae</taxon>
        <taxon>rosids</taxon>
        <taxon>malvids</taxon>
        <taxon>Brassicales</taxon>
        <taxon>Brassicaceae</taxon>
        <taxon>Thlaspideae</taxon>
        <taxon>Thlaspi</taxon>
    </lineage>
</organism>
<dbReference type="InterPro" id="IPR009568">
    <property type="entry name" value="DUF1184"/>
</dbReference>
<evidence type="ECO:0000313" key="2">
    <source>
        <dbReference type="Proteomes" id="UP000836841"/>
    </source>
</evidence>
<dbReference type="Proteomes" id="UP000836841">
    <property type="component" value="Chromosome 2"/>
</dbReference>
<accession>A0AAU9RNF1</accession>
<proteinExistence type="predicted"/>
<dbReference type="Pfam" id="PF06683">
    <property type="entry name" value="DUF1184"/>
    <property type="match status" value="2"/>
</dbReference>
<evidence type="ECO:0000313" key="1">
    <source>
        <dbReference type="EMBL" id="CAH2043606.1"/>
    </source>
</evidence>
<sequence>MEEEVVRLGVELSVSVAETMFLLCDDIRTLLCFCLRLYKYVVPQQGAVSERLLLVIHHVYSKDIKPKNGVYRNGDGKSAQWNLIRTSWNDYVCGILVLQRLVMVLRRTDFCFDDRLLLSAIEKYKRQLKSLEGKLRSARDVSEANGFAREKIESDTCHFWKSLFDEEGGEVVITKSILGDLFEPDLDVDMDTEIRALPLFSPYVLGRGFAKDELQHEAVRLGVELSLYVAESMFLLCGGIRRMLWFCYELWRDAKRDWNRNSPVLERVIRVMHYVYFKDIEPKNGVYDPNAPASILVSLARLTLPSFDDVIISLDALVAVFSGRGGFGRGREIISRIERELGKVDDKLRLAKSISEANGFRMEAIQCSLFALWESLFDKDAKEATQTLKVINHDLVLDLFQPLVNEVAPQPLPFLV</sequence>
<keyword evidence="2" id="KW-1185">Reference proteome</keyword>
<name>A0AAU9RNF1_THLAR</name>